<reference evidence="1" key="1">
    <citation type="submission" date="2020-08" db="EMBL/GenBank/DDBJ databases">
        <title>Multicomponent nature underlies the extraordinary mechanical properties of spider dragline silk.</title>
        <authorList>
            <person name="Kono N."/>
            <person name="Nakamura H."/>
            <person name="Mori M."/>
            <person name="Yoshida Y."/>
            <person name="Ohtoshi R."/>
            <person name="Malay A.D."/>
            <person name="Moran D.A.P."/>
            <person name="Tomita M."/>
            <person name="Numata K."/>
            <person name="Arakawa K."/>
        </authorList>
    </citation>
    <scope>NUCLEOTIDE SEQUENCE</scope>
</reference>
<accession>A0A8X6NPL6</accession>
<protein>
    <submittedName>
        <fullName evidence="1">Uncharacterized protein</fullName>
    </submittedName>
</protein>
<sequence length="115" mass="13057">MPGTCRDVLPANGTAVHYGSAKHAAMRCFLQRRRWYSVLWCRQKLPRLYSKGMLLWLFAAGSTKAFTAKNSVLSDLFEHFIPEGKCAVELNRLILNLPSNNSKPEPKPLLILKKE</sequence>
<dbReference type="EMBL" id="BMAW01060662">
    <property type="protein sequence ID" value="GFT27331.1"/>
    <property type="molecule type" value="Genomic_DNA"/>
</dbReference>
<evidence type="ECO:0000313" key="2">
    <source>
        <dbReference type="Proteomes" id="UP000887013"/>
    </source>
</evidence>
<proteinExistence type="predicted"/>
<dbReference type="AlphaFoldDB" id="A0A8X6NPL6"/>
<dbReference type="Proteomes" id="UP000887013">
    <property type="component" value="Unassembled WGS sequence"/>
</dbReference>
<evidence type="ECO:0000313" key="1">
    <source>
        <dbReference type="EMBL" id="GFT27331.1"/>
    </source>
</evidence>
<keyword evidence="2" id="KW-1185">Reference proteome</keyword>
<name>A0A8X6NPL6_NEPPI</name>
<organism evidence="1 2">
    <name type="scientific">Nephila pilipes</name>
    <name type="common">Giant wood spider</name>
    <name type="synonym">Nephila maculata</name>
    <dbReference type="NCBI Taxonomy" id="299642"/>
    <lineage>
        <taxon>Eukaryota</taxon>
        <taxon>Metazoa</taxon>
        <taxon>Ecdysozoa</taxon>
        <taxon>Arthropoda</taxon>
        <taxon>Chelicerata</taxon>
        <taxon>Arachnida</taxon>
        <taxon>Araneae</taxon>
        <taxon>Araneomorphae</taxon>
        <taxon>Entelegynae</taxon>
        <taxon>Araneoidea</taxon>
        <taxon>Nephilidae</taxon>
        <taxon>Nephila</taxon>
    </lineage>
</organism>
<comment type="caution">
    <text evidence="1">The sequence shown here is derived from an EMBL/GenBank/DDBJ whole genome shotgun (WGS) entry which is preliminary data.</text>
</comment>
<gene>
    <name evidence="1" type="ORF">NPIL_312101</name>
</gene>